<reference evidence="1 2" key="1">
    <citation type="submission" date="2024-05" db="EMBL/GenBank/DDBJ databases">
        <title>The nuclear and mitochondrial genome assemblies of Tetragonisca angustula (Apidae: Meliponini), a tiny yet remarkable pollinator in the Neotropics.</title>
        <authorList>
            <person name="Ferrari R."/>
            <person name="Ricardo P.C."/>
            <person name="Dias F.C."/>
            <person name="Araujo N.S."/>
            <person name="Soares D.O."/>
            <person name="Zhou Q.-S."/>
            <person name="Zhu C.-D."/>
            <person name="Coutinho L."/>
            <person name="Airas M.C."/>
            <person name="Batista T.M."/>
        </authorList>
    </citation>
    <scope>NUCLEOTIDE SEQUENCE [LARGE SCALE GENOMIC DNA]</scope>
    <source>
        <strain evidence="1">ASF017062</strain>
        <tissue evidence="1">Abdomen</tissue>
    </source>
</reference>
<accession>A0AAW0ZSA4</accession>
<gene>
    <name evidence="1" type="ORF">QLX08_006937</name>
</gene>
<name>A0AAW0ZSA4_9HYME</name>
<organism evidence="1 2">
    <name type="scientific">Tetragonisca angustula</name>
    <dbReference type="NCBI Taxonomy" id="166442"/>
    <lineage>
        <taxon>Eukaryota</taxon>
        <taxon>Metazoa</taxon>
        <taxon>Ecdysozoa</taxon>
        <taxon>Arthropoda</taxon>
        <taxon>Hexapoda</taxon>
        <taxon>Insecta</taxon>
        <taxon>Pterygota</taxon>
        <taxon>Neoptera</taxon>
        <taxon>Endopterygota</taxon>
        <taxon>Hymenoptera</taxon>
        <taxon>Apocrita</taxon>
        <taxon>Aculeata</taxon>
        <taxon>Apoidea</taxon>
        <taxon>Anthophila</taxon>
        <taxon>Apidae</taxon>
        <taxon>Tetragonisca</taxon>
    </lineage>
</organism>
<keyword evidence="2" id="KW-1185">Reference proteome</keyword>
<dbReference type="Proteomes" id="UP001432146">
    <property type="component" value="Unassembled WGS sequence"/>
</dbReference>
<comment type="caution">
    <text evidence="1">The sequence shown here is derived from an EMBL/GenBank/DDBJ whole genome shotgun (WGS) entry which is preliminary data.</text>
</comment>
<dbReference type="AlphaFoldDB" id="A0AAW0ZSA4"/>
<dbReference type="EMBL" id="JAWNGG020000127">
    <property type="protein sequence ID" value="KAK9300407.1"/>
    <property type="molecule type" value="Genomic_DNA"/>
</dbReference>
<sequence length="78" mass="8669">MMVSAINLWNPGRSIVAKTVPIPSRNFKSDNVGPEEDSFANVRVYDTGTKLIFTRGRARALLTDLLLMSLDFSSSYSE</sequence>
<proteinExistence type="predicted"/>
<evidence type="ECO:0000313" key="1">
    <source>
        <dbReference type="EMBL" id="KAK9300407.1"/>
    </source>
</evidence>
<evidence type="ECO:0000313" key="2">
    <source>
        <dbReference type="Proteomes" id="UP001432146"/>
    </source>
</evidence>
<protein>
    <submittedName>
        <fullName evidence="1">Uncharacterized protein</fullName>
    </submittedName>
</protein>